<sequence>MTTTVIVRVKSLFIQCNIQQRLRFLTFVLYFSPC</sequence>
<evidence type="ECO:0000313" key="2">
    <source>
        <dbReference type="Proteomes" id="UP000008367"/>
    </source>
</evidence>
<reference evidence="1 2" key="1">
    <citation type="submission" date="2012-10" db="EMBL/GenBank/DDBJ databases">
        <title>Genome sequence of Vibrio Cholerae HENC-02.</title>
        <authorList>
            <person name="Eppinger M."/>
            <person name="Hasan N.A."/>
            <person name="Sengamalay N."/>
            <person name="Hine E."/>
            <person name="Su Q."/>
            <person name="Daugherty S.C."/>
            <person name="Young S."/>
            <person name="Sadzewicz L."/>
            <person name="Tallon L."/>
            <person name="Cebula T.A."/>
            <person name="Ravel J."/>
            <person name="Colwell R.R."/>
        </authorList>
    </citation>
    <scope>NUCLEOTIDE SEQUENCE [LARGE SCALE GENOMIC DNA]</scope>
    <source>
        <strain evidence="1 2">HENC-02</strain>
    </source>
</reference>
<comment type="caution">
    <text evidence="1">The sequence shown here is derived from an EMBL/GenBank/DDBJ whole genome shotgun (WGS) entry which is preliminary data.</text>
</comment>
<evidence type="ECO:0000313" key="1">
    <source>
        <dbReference type="EMBL" id="EKM24919.1"/>
    </source>
</evidence>
<protein>
    <submittedName>
        <fullName evidence="1">Uncharacterized protein</fullName>
    </submittedName>
</protein>
<dbReference type="Proteomes" id="UP000008367">
    <property type="component" value="Unassembled WGS sequence"/>
</dbReference>
<gene>
    <name evidence="1" type="ORF">VCHENC02_0392A</name>
</gene>
<feature type="non-terminal residue" evidence="1">
    <location>
        <position position="34"/>
    </location>
</feature>
<accession>A0A454CMJ9</accession>
<dbReference type="EMBL" id="AJSR01002876">
    <property type="protein sequence ID" value="EKM24919.1"/>
    <property type="molecule type" value="Genomic_DNA"/>
</dbReference>
<dbReference type="AlphaFoldDB" id="A0A454CMJ9"/>
<proteinExistence type="predicted"/>
<organism evidence="1 2">
    <name type="scientific">Vibrio harveyi</name>
    <name type="common">Beneckea harveyi</name>
    <dbReference type="NCBI Taxonomy" id="669"/>
    <lineage>
        <taxon>Bacteria</taxon>
        <taxon>Pseudomonadati</taxon>
        <taxon>Pseudomonadota</taxon>
        <taxon>Gammaproteobacteria</taxon>
        <taxon>Vibrionales</taxon>
        <taxon>Vibrionaceae</taxon>
        <taxon>Vibrio</taxon>
    </lineage>
</organism>
<name>A0A454CMJ9_VIBHA</name>